<reference evidence="1 2" key="1">
    <citation type="submission" date="2012-09" db="EMBL/GenBank/DDBJ databases">
        <title>Genome Sequence of alkane-degrading Bacterium Alcanivorax jadensis T9.</title>
        <authorList>
            <person name="Lai Q."/>
            <person name="Shao Z."/>
        </authorList>
    </citation>
    <scope>NUCLEOTIDE SEQUENCE [LARGE SCALE GENOMIC DNA]</scope>
    <source>
        <strain evidence="1 2">T9</strain>
    </source>
</reference>
<organism evidence="1 2">
    <name type="scientific">Alcanivorax jadensis T9</name>
    <dbReference type="NCBI Taxonomy" id="1177181"/>
    <lineage>
        <taxon>Bacteria</taxon>
        <taxon>Pseudomonadati</taxon>
        <taxon>Pseudomonadota</taxon>
        <taxon>Gammaproteobacteria</taxon>
        <taxon>Oceanospirillales</taxon>
        <taxon>Alcanivoracaceae</taxon>
        <taxon>Alcanivorax</taxon>
    </lineage>
</organism>
<dbReference type="SUPFAM" id="SSF158791">
    <property type="entry name" value="MgtE N-terminal domain-like"/>
    <property type="match status" value="1"/>
</dbReference>
<name>A0ABR4WEA9_9GAMM</name>
<accession>A0ABR4WEA9</accession>
<dbReference type="RefSeq" id="WP_035245829.1">
    <property type="nucleotide sequence ID" value="NZ_ARXU01000003.1"/>
</dbReference>
<comment type="caution">
    <text evidence="1">The sequence shown here is derived from an EMBL/GenBank/DDBJ whole genome shotgun (WGS) entry which is preliminary data.</text>
</comment>
<gene>
    <name evidence="1" type="ORF">T9A_01079</name>
</gene>
<dbReference type="EMBL" id="ARXU01000003">
    <property type="protein sequence ID" value="KGD61870.1"/>
    <property type="molecule type" value="Genomic_DNA"/>
</dbReference>
<evidence type="ECO:0000313" key="2">
    <source>
        <dbReference type="Proteomes" id="UP000029443"/>
    </source>
</evidence>
<protein>
    <submittedName>
        <fullName evidence="1">Uncharacterized protein</fullName>
    </submittedName>
</protein>
<keyword evidence="2" id="KW-1185">Reference proteome</keyword>
<dbReference type="Proteomes" id="UP000029443">
    <property type="component" value="Unassembled WGS sequence"/>
</dbReference>
<sequence length="482" mass="54281">MNDLTPNLEIQVELEKLAQYLTLDDTTWQALVDAGAANLRELREHIEQEMYNQHRKGFQHLASWTRWLSIKQLAKLAYAIGAKMAARLVGEMDPYFAAKVARRLTPDFLGEVAAQADPRKIREVIRRLPAELISQVALKQIQENQFLLLGRFADALSAPSIREVVNTVKDDGALLTIAFYMENTTQLSNVIRMIDNSRLASIVRSGTENVDLWPKAIWVIDHVEGELKSRLGNIMAEQDERTLDSLVDVAHRQQLWGPVLRALSVINPRYHRKIVNLPSLRNSAVLTDLVNAAVSKNLLEETLPLVNAMQRDYREVVAHTALRQGEEVAEAVVQAAHQSGQWDLILDLAQFLGDDERNMLARLPISHNPSVIEALMRNAAKLGKTDLLLDFARRFHREGLQTVVEISLRDGGDLLQAFLDAARDTRDGWQAIATAVSVVDAPDMLRDIGRIYQRQNPQDQQAFREAANETGLWSRLEQALPA</sequence>
<proteinExistence type="predicted"/>
<evidence type="ECO:0000313" key="1">
    <source>
        <dbReference type="EMBL" id="KGD61870.1"/>
    </source>
</evidence>